<feature type="repeat" description="Solcar" evidence="10">
    <location>
        <begin position="400"/>
        <end position="479"/>
    </location>
</feature>
<comment type="caution">
    <text evidence="12">The sequence shown here is derived from an EMBL/GenBank/DDBJ whole genome shotgun (WGS) entry which is preliminary data.</text>
</comment>
<dbReference type="PROSITE" id="PS50920">
    <property type="entry name" value="SOLCAR"/>
    <property type="match status" value="2"/>
</dbReference>
<keyword evidence="5" id="KW-0677">Repeat</keyword>
<accession>A0A5A7VGR5</accession>
<evidence type="ECO:0000256" key="3">
    <source>
        <dbReference type="ARBA" id="ARBA00022448"/>
    </source>
</evidence>
<dbReference type="EMBL" id="SSTE01000742">
    <property type="protein sequence ID" value="KAA0066908.1"/>
    <property type="molecule type" value="Genomic_DNA"/>
</dbReference>
<keyword evidence="8" id="KW-0496">Mitochondrion</keyword>
<dbReference type="InterPro" id="IPR018108">
    <property type="entry name" value="MCP_transmembrane"/>
</dbReference>
<dbReference type="InterPro" id="IPR044677">
    <property type="entry name" value="SLC25A3/Pic2/Mir1-like"/>
</dbReference>
<dbReference type="Gene3D" id="1.50.40.10">
    <property type="entry name" value="Mitochondrial carrier domain"/>
    <property type="match status" value="1"/>
</dbReference>
<keyword evidence="7 11" id="KW-1133">Transmembrane helix</keyword>
<dbReference type="PANTHER" id="PTHR45671:SF10">
    <property type="entry name" value="SOLUTE CARRIER FAMILY 25 MEMBER 3"/>
    <property type="match status" value="1"/>
</dbReference>
<evidence type="ECO:0000313" key="13">
    <source>
        <dbReference type="Proteomes" id="UP000321393"/>
    </source>
</evidence>
<proteinExistence type="inferred from homology"/>
<evidence type="ECO:0000256" key="7">
    <source>
        <dbReference type="ARBA" id="ARBA00022989"/>
    </source>
</evidence>
<evidence type="ECO:0000256" key="11">
    <source>
        <dbReference type="SAM" id="Phobius"/>
    </source>
</evidence>
<dbReference type="PANTHER" id="PTHR45671">
    <property type="entry name" value="SOLUTE CARRIER FAMILY 25 (MITOCHONDRIAL CARRIER PHOSPHATE CARRIER), MEMBER 3, LIKE-RELATED-RELATED"/>
    <property type="match status" value="1"/>
</dbReference>
<evidence type="ECO:0000313" key="12">
    <source>
        <dbReference type="EMBL" id="KAA0066908.1"/>
    </source>
</evidence>
<feature type="transmembrane region" description="Helical" evidence="11">
    <location>
        <begin position="364"/>
        <end position="381"/>
    </location>
</feature>
<evidence type="ECO:0000256" key="9">
    <source>
        <dbReference type="ARBA" id="ARBA00023136"/>
    </source>
</evidence>
<dbReference type="AlphaFoldDB" id="A0A5A7VGR5"/>
<keyword evidence="3" id="KW-0813">Transport</keyword>
<dbReference type="SUPFAM" id="SSF103506">
    <property type="entry name" value="Mitochondrial carrier"/>
    <property type="match status" value="1"/>
</dbReference>
<dbReference type="GO" id="GO:0005315">
    <property type="term" value="F:phosphate transmembrane transporter activity"/>
    <property type="evidence" value="ECO:0007669"/>
    <property type="project" value="InterPro"/>
</dbReference>
<comment type="subcellular location">
    <subcellularLocation>
        <location evidence="1">Mitochondrion inner membrane</location>
        <topology evidence="1">Multi-pass membrane protein</topology>
    </subcellularLocation>
</comment>
<evidence type="ECO:0000256" key="1">
    <source>
        <dbReference type="ARBA" id="ARBA00004448"/>
    </source>
</evidence>
<name>A0A5A7VGR5_CUCMM</name>
<evidence type="ECO:0000256" key="10">
    <source>
        <dbReference type="PROSITE-ProRule" id="PRU00282"/>
    </source>
</evidence>
<feature type="transmembrane region" description="Helical" evidence="11">
    <location>
        <begin position="393"/>
        <end position="416"/>
    </location>
</feature>
<keyword evidence="6" id="KW-0999">Mitochondrion inner membrane</keyword>
<dbReference type="GO" id="GO:0005743">
    <property type="term" value="C:mitochondrial inner membrane"/>
    <property type="evidence" value="ECO:0007669"/>
    <property type="project" value="UniProtKB-SubCell"/>
</dbReference>
<comment type="similarity">
    <text evidence="2">Belongs to the mitochondrial carrier (TC 2.A.29) family.</text>
</comment>
<protein>
    <submittedName>
        <fullName evidence="12">Mitochondrial phosphate carrier protein 3</fullName>
    </submittedName>
</protein>
<dbReference type="FunFam" id="1.50.40.10:FF:000046">
    <property type="entry name" value="Phosphate carrier protein, mitochondrial"/>
    <property type="match status" value="1"/>
</dbReference>
<dbReference type="OrthoDB" id="1932527at2759"/>
<evidence type="ECO:0000256" key="2">
    <source>
        <dbReference type="ARBA" id="ARBA00006375"/>
    </source>
</evidence>
<gene>
    <name evidence="12" type="ORF">E6C27_scaffold550G00280</name>
</gene>
<sequence length="698" mass="76716">MAISETQSSSSLIPNFLYSSSSIPFHTILHSTLPSQSPSQSFSISIKPFPIPSPTEPTKKLEMYSPAFYAACAFGGSLSCGLTHTALTPLDLVKCNMQKLDLTVLRVVLENCISSVASKGVDGNIVELFKIGRNEVVLSHLQFADDTMLFCFGKEESFLILIHVVAFFEDYSGLKINRSKCTVFVFGINSDQAKLQKWVKVFDCEVGSFPSFYLRLLLRGNSKAVSFWDLVSEKICKRRAVWKKGFFSKAGRLTLIRSMLSRITIGGGRSWVPPGELGGCGASDKSLGLENGGLRFQVRFFIWQVLLGWVNTVDRLVRRRTSLFARVVWSSFFQEFGNSFAGTRSVRAMIEEFLLHSPFRDKGSFLWLAGVCAVMWDIWGKRNDRVLRGRRGCIVRFVFVPFLFNEVALLGAGFLLSPANNNHFVQIDPVKYKNISSGFGVLLKEQGIRGLFRGWAPTLLGYSAQGACKYGIYEFFKKYYSDIVGPEYAAKYKTLIYLAGSASAEVIADVALCPFEAVKVRVQTQPGFARGLSDGLPKFVRSEGALGLYKGIVPLWGRQIPYTMMKFATFENLVELIYKHAISKPKTECSSALQLGVSFAGGYIAGVSCAIVSHPADNLVSFLNNAKGATVGEAIQKLGLWGLFTRGLPLRIVMIGTLTGAQWVIYDAFKVSVGLPTTGGVAPPIAASPEHTTVTATA</sequence>
<evidence type="ECO:0000256" key="6">
    <source>
        <dbReference type="ARBA" id="ARBA00022792"/>
    </source>
</evidence>
<evidence type="ECO:0000256" key="8">
    <source>
        <dbReference type="ARBA" id="ARBA00023128"/>
    </source>
</evidence>
<dbReference type="STRING" id="1194695.A0A5A7VGR5"/>
<dbReference type="InterPro" id="IPR023395">
    <property type="entry name" value="MCP_dom_sf"/>
</dbReference>
<dbReference type="Pfam" id="PF00153">
    <property type="entry name" value="Mito_carr"/>
    <property type="match status" value="2"/>
</dbReference>
<keyword evidence="9 10" id="KW-0472">Membrane</keyword>
<reference evidence="12 13" key="1">
    <citation type="submission" date="2019-08" db="EMBL/GenBank/DDBJ databases">
        <title>Draft genome sequences of two oriental melons (Cucumis melo L. var makuwa).</title>
        <authorList>
            <person name="Kwon S.-Y."/>
        </authorList>
    </citation>
    <scope>NUCLEOTIDE SEQUENCE [LARGE SCALE GENOMIC DNA]</scope>
    <source>
        <strain evidence="13">cv. SW 3</strain>
        <tissue evidence="12">Leaf</tissue>
    </source>
</reference>
<evidence type="ECO:0000256" key="4">
    <source>
        <dbReference type="ARBA" id="ARBA00022692"/>
    </source>
</evidence>
<dbReference type="Proteomes" id="UP000321393">
    <property type="component" value="Unassembled WGS sequence"/>
</dbReference>
<organism evidence="12 13">
    <name type="scientific">Cucumis melo var. makuwa</name>
    <name type="common">Oriental melon</name>
    <dbReference type="NCBI Taxonomy" id="1194695"/>
    <lineage>
        <taxon>Eukaryota</taxon>
        <taxon>Viridiplantae</taxon>
        <taxon>Streptophyta</taxon>
        <taxon>Embryophyta</taxon>
        <taxon>Tracheophyta</taxon>
        <taxon>Spermatophyta</taxon>
        <taxon>Magnoliopsida</taxon>
        <taxon>eudicotyledons</taxon>
        <taxon>Gunneridae</taxon>
        <taxon>Pentapetalae</taxon>
        <taxon>rosids</taxon>
        <taxon>fabids</taxon>
        <taxon>Cucurbitales</taxon>
        <taxon>Cucurbitaceae</taxon>
        <taxon>Benincaseae</taxon>
        <taxon>Cucumis</taxon>
    </lineage>
</organism>
<keyword evidence="4 10" id="KW-0812">Transmembrane</keyword>
<feature type="repeat" description="Solcar" evidence="10">
    <location>
        <begin position="492"/>
        <end position="576"/>
    </location>
</feature>
<dbReference type="GO" id="GO:1990547">
    <property type="term" value="P:mitochondrial phosphate ion transmembrane transport"/>
    <property type="evidence" value="ECO:0007669"/>
    <property type="project" value="InterPro"/>
</dbReference>
<evidence type="ECO:0000256" key="5">
    <source>
        <dbReference type="ARBA" id="ARBA00022737"/>
    </source>
</evidence>